<sequence length="23" mass="2810">MVCLFFKQSYRPAVLHTQMERKP</sequence>
<evidence type="ECO:0000313" key="1">
    <source>
        <dbReference type="EMBL" id="JAD42815.1"/>
    </source>
</evidence>
<proteinExistence type="predicted"/>
<dbReference type="AlphaFoldDB" id="A0A0A9A1D1"/>
<organism evidence="1">
    <name type="scientific">Arundo donax</name>
    <name type="common">Giant reed</name>
    <name type="synonym">Donax arundinaceus</name>
    <dbReference type="NCBI Taxonomy" id="35708"/>
    <lineage>
        <taxon>Eukaryota</taxon>
        <taxon>Viridiplantae</taxon>
        <taxon>Streptophyta</taxon>
        <taxon>Embryophyta</taxon>
        <taxon>Tracheophyta</taxon>
        <taxon>Spermatophyta</taxon>
        <taxon>Magnoliopsida</taxon>
        <taxon>Liliopsida</taxon>
        <taxon>Poales</taxon>
        <taxon>Poaceae</taxon>
        <taxon>PACMAD clade</taxon>
        <taxon>Arundinoideae</taxon>
        <taxon>Arundineae</taxon>
        <taxon>Arundo</taxon>
    </lineage>
</organism>
<reference evidence="1" key="1">
    <citation type="submission" date="2014-09" db="EMBL/GenBank/DDBJ databases">
        <authorList>
            <person name="Magalhaes I.L.F."/>
            <person name="Oliveira U."/>
            <person name="Santos F.R."/>
            <person name="Vidigal T.H.D.A."/>
            <person name="Brescovit A.D."/>
            <person name="Santos A.J."/>
        </authorList>
    </citation>
    <scope>NUCLEOTIDE SEQUENCE</scope>
    <source>
        <tissue evidence="1">Shoot tissue taken approximately 20 cm above the soil surface</tissue>
    </source>
</reference>
<accession>A0A0A9A1D1</accession>
<dbReference type="EMBL" id="GBRH01255080">
    <property type="protein sequence ID" value="JAD42815.1"/>
    <property type="molecule type" value="Transcribed_RNA"/>
</dbReference>
<reference evidence="1" key="2">
    <citation type="journal article" date="2015" name="Data Brief">
        <title>Shoot transcriptome of the giant reed, Arundo donax.</title>
        <authorList>
            <person name="Barrero R.A."/>
            <person name="Guerrero F.D."/>
            <person name="Moolhuijzen P."/>
            <person name="Goolsby J.A."/>
            <person name="Tidwell J."/>
            <person name="Bellgard S.E."/>
            <person name="Bellgard M.I."/>
        </authorList>
    </citation>
    <scope>NUCLEOTIDE SEQUENCE</scope>
    <source>
        <tissue evidence="1">Shoot tissue taken approximately 20 cm above the soil surface</tissue>
    </source>
</reference>
<protein>
    <submittedName>
        <fullName evidence="1">Uncharacterized protein</fullName>
    </submittedName>
</protein>
<name>A0A0A9A1D1_ARUDO</name>